<dbReference type="InterPro" id="IPR017871">
    <property type="entry name" value="ABC_transporter-like_CS"/>
</dbReference>
<dbReference type="Pfam" id="PF00005">
    <property type="entry name" value="ABC_tran"/>
    <property type="match status" value="2"/>
</dbReference>
<dbReference type="EMBL" id="BMLT01000010">
    <property type="protein sequence ID" value="GGO86347.1"/>
    <property type="molecule type" value="Genomic_DNA"/>
</dbReference>
<evidence type="ECO:0000313" key="13">
    <source>
        <dbReference type="Proteomes" id="UP000599578"/>
    </source>
</evidence>
<keyword evidence="4" id="KW-0762">Sugar transport</keyword>
<evidence type="ECO:0000256" key="3">
    <source>
        <dbReference type="ARBA" id="ARBA00022475"/>
    </source>
</evidence>
<evidence type="ECO:0000256" key="9">
    <source>
        <dbReference type="ARBA" id="ARBA00023136"/>
    </source>
</evidence>
<dbReference type="Proteomes" id="UP000599578">
    <property type="component" value="Unassembled WGS sequence"/>
</dbReference>
<dbReference type="InterPro" id="IPR003439">
    <property type="entry name" value="ABC_transporter-like_ATP-bd"/>
</dbReference>
<feature type="region of interest" description="Disordered" evidence="10">
    <location>
        <begin position="494"/>
        <end position="519"/>
    </location>
</feature>
<dbReference type="PANTHER" id="PTHR43790">
    <property type="entry name" value="CARBOHYDRATE TRANSPORT ATP-BINDING PROTEIN MG119-RELATED"/>
    <property type="match status" value="1"/>
</dbReference>
<organism evidence="12 13">
    <name type="scientific">Marinobacterium nitratireducens</name>
    <dbReference type="NCBI Taxonomy" id="518897"/>
    <lineage>
        <taxon>Bacteria</taxon>
        <taxon>Pseudomonadati</taxon>
        <taxon>Pseudomonadota</taxon>
        <taxon>Gammaproteobacteria</taxon>
        <taxon>Oceanospirillales</taxon>
        <taxon>Oceanospirillaceae</taxon>
        <taxon>Marinobacterium</taxon>
    </lineage>
</organism>
<keyword evidence="3" id="KW-1003">Cell membrane</keyword>
<name>A0A917ZNG3_9GAMM</name>
<evidence type="ECO:0000256" key="7">
    <source>
        <dbReference type="ARBA" id="ARBA00022840"/>
    </source>
</evidence>
<dbReference type="RefSeq" id="WP_188862096.1">
    <property type="nucleotide sequence ID" value="NZ_BMLT01000010.1"/>
</dbReference>
<keyword evidence="9" id="KW-0472">Membrane</keyword>
<dbReference type="SUPFAM" id="SSF52540">
    <property type="entry name" value="P-loop containing nucleoside triphosphate hydrolases"/>
    <property type="match status" value="2"/>
</dbReference>
<dbReference type="GO" id="GO:0005886">
    <property type="term" value="C:plasma membrane"/>
    <property type="evidence" value="ECO:0007669"/>
    <property type="project" value="UniProtKB-SubCell"/>
</dbReference>
<dbReference type="InterPro" id="IPR050107">
    <property type="entry name" value="ABC_carbohydrate_import_ATPase"/>
</dbReference>
<dbReference type="PROSITE" id="PS00211">
    <property type="entry name" value="ABC_TRANSPORTER_1"/>
    <property type="match status" value="1"/>
</dbReference>
<accession>A0A917ZNG3</accession>
<comment type="caution">
    <text evidence="12">The sequence shown here is derived from an EMBL/GenBank/DDBJ whole genome shotgun (WGS) entry which is preliminary data.</text>
</comment>
<evidence type="ECO:0000256" key="6">
    <source>
        <dbReference type="ARBA" id="ARBA00022741"/>
    </source>
</evidence>
<feature type="compositionally biased region" description="Basic and acidic residues" evidence="10">
    <location>
        <begin position="505"/>
        <end position="519"/>
    </location>
</feature>
<evidence type="ECO:0000256" key="1">
    <source>
        <dbReference type="ARBA" id="ARBA00004202"/>
    </source>
</evidence>
<reference evidence="12 13" key="1">
    <citation type="journal article" date="2014" name="Int. J. Syst. Evol. Microbiol.">
        <title>Complete genome sequence of Corynebacterium casei LMG S-19264T (=DSM 44701T), isolated from a smear-ripened cheese.</title>
        <authorList>
            <consortium name="US DOE Joint Genome Institute (JGI-PGF)"/>
            <person name="Walter F."/>
            <person name="Albersmeier A."/>
            <person name="Kalinowski J."/>
            <person name="Ruckert C."/>
        </authorList>
    </citation>
    <scope>NUCLEOTIDE SEQUENCE [LARGE SCALE GENOMIC DNA]</scope>
    <source>
        <strain evidence="12 13">CGMCC 1.7286</strain>
    </source>
</reference>
<dbReference type="SMART" id="SM00382">
    <property type="entry name" value="AAA"/>
    <property type="match status" value="2"/>
</dbReference>
<evidence type="ECO:0000256" key="4">
    <source>
        <dbReference type="ARBA" id="ARBA00022597"/>
    </source>
</evidence>
<evidence type="ECO:0000256" key="8">
    <source>
        <dbReference type="ARBA" id="ARBA00022967"/>
    </source>
</evidence>
<gene>
    <name evidence="12" type="primary">rbsA2</name>
    <name evidence="12" type="ORF">GCM10011348_37000</name>
</gene>
<evidence type="ECO:0000259" key="11">
    <source>
        <dbReference type="PROSITE" id="PS50893"/>
    </source>
</evidence>
<keyword evidence="2" id="KW-0813">Transport</keyword>
<evidence type="ECO:0000256" key="10">
    <source>
        <dbReference type="SAM" id="MobiDB-lite"/>
    </source>
</evidence>
<dbReference type="InterPro" id="IPR003593">
    <property type="entry name" value="AAA+_ATPase"/>
</dbReference>
<dbReference type="FunFam" id="3.40.50.300:FF:000127">
    <property type="entry name" value="Ribose import ATP-binding protein RbsA"/>
    <property type="match status" value="1"/>
</dbReference>
<dbReference type="PANTHER" id="PTHR43790:SF9">
    <property type="entry name" value="GALACTOFURANOSE TRANSPORTER ATP-BINDING PROTEIN YTFR"/>
    <property type="match status" value="1"/>
</dbReference>
<protein>
    <submittedName>
        <fullName evidence="12">Ribose import ATP-binding protein RbsA 2</fullName>
    </submittedName>
</protein>
<feature type="domain" description="ABC transporter" evidence="11">
    <location>
        <begin position="6"/>
        <end position="242"/>
    </location>
</feature>
<dbReference type="CDD" id="cd03215">
    <property type="entry name" value="ABC_Carb_Monos_II"/>
    <property type="match status" value="1"/>
</dbReference>
<keyword evidence="6" id="KW-0547">Nucleotide-binding</keyword>
<sequence>MTEVVLTAERITKTFTGVTALNDVSFDIHAGEVHALMGENGAGKSTLMKVLSGVYHPNAGAIHHRGELVNFTSPRDARDRGILLVHQELSLSPELSVAENVYLGAWPTNRFGVLKKKELHEKTQAALDSLGCNFGPDVRVGTLSIAKQQMVEIARVQAFNANVVIFDEPTASLTESEKEQLFIAIRRLRERGVGIVYISHKMDEIFEITDRITVLRDGELQGTVNTRDVDMAQITRMMIGRDLDQFFHRAQGAAGRDVLEVRHLEKEGLFSDINFKVRAGEVLGLYGLIGAGRSEVAETIFGVRQPDSGQVIFDGEEVDFASPKDAIEKGMALVPESRKEQGLILGMGGRVNITLPHLNLFSKMGISDTKKELEVFNYYREQLEIKTTGPEQPLSDLSGGNQQKFVLAKWLCADPKLIILDEPTRGIDVGSKSSIHKIIAGLAEKGLAVIVISSEMPEVIGVSNRILAMANGRLVGEFSGDDMTEENLINAVSEVPLESASQPSPDDKTKIHELKRTAP</sequence>
<dbReference type="Gene3D" id="3.40.50.300">
    <property type="entry name" value="P-loop containing nucleotide triphosphate hydrolases"/>
    <property type="match status" value="2"/>
</dbReference>
<keyword evidence="8" id="KW-1278">Translocase</keyword>
<feature type="domain" description="ABC transporter" evidence="11">
    <location>
        <begin position="253"/>
        <end position="496"/>
    </location>
</feature>
<keyword evidence="5" id="KW-0677">Repeat</keyword>
<dbReference type="GO" id="GO:0005524">
    <property type="term" value="F:ATP binding"/>
    <property type="evidence" value="ECO:0007669"/>
    <property type="project" value="UniProtKB-KW"/>
</dbReference>
<keyword evidence="7 12" id="KW-0067">ATP-binding</keyword>
<dbReference type="InterPro" id="IPR027417">
    <property type="entry name" value="P-loop_NTPase"/>
</dbReference>
<dbReference type="GO" id="GO:0016887">
    <property type="term" value="F:ATP hydrolysis activity"/>
    <property type="evidence" value="ECO:0007669"/>
    <property type="project" value="InterPro"/>
</dbReference>
<proteinExistence type="predicted"/>
<dbReference type="AlphaFoldDB" id="A0A917ZNG3"/>
<keyword evidence="13" id="KW-1185">Reference proteome</keyword>
<evidence type="ECO:0000256" key="2">
    <source>
        <dbReference type="ARBA" id="ARBA00022448"/>
    </source>
</evidence>
<evidence type="ECO:0000256" key="5">
    <source>
        <dbReference type="ARBA" id="ARBA00022737"/>
    </source>
</evidence>
<comment type="subcellular location">
    <subcellularLocation>
        <location evidence="1">Cell membrane</location>
        <topology evidence="1">Peripheral membrane protein</topology>
    </subcellularLocation>
</comment>
<dbReference type="CDD" id="cd03216">
    <property type="entry name" value="ABC_Carb_Monos_I"/>
    <property type="match status" value="1"/>
</dbReference>
<dbReference type="PROSITE" id="PS50893">
    <property type="entry name" value="ABC_TRANSPORTER_2"/>
    <property type="match status" value="2"/>
</dbReference>
<evidence type="ECO:0000313" key="12">
    <source>
        <dbReference type="EMBL" id="GGO86347.1"/>
    </source>
</evidence>